<dbReference type="Pfam" id="PF00047">
    <property type="entry name" value="ig"/>
    <property type="match status" value="1"/>
</dbReference>
<proteinExistence type="predicted"/>
<keyword evidence="2" id="KW-1133">Transmembrane helix</keyword>
<gene>
    <name evidence="4" type="ORF">Q5P01_016712</name>
</gene>
<keyword evidence="1" id="KW-0393">Immunoglobulin domain</keyword>
<dbReference type="SUPFAM" id="SSF48726">
    <property type="entry name" value="Immunoglobulin"/>
    <property type="match status" value="1"/>
</dbReference>
<sequence>MTSRGQVINDTEKLLSLNHDEQTTKKPSIFDNCLFSLGFVFTCWSVQQPNILLTCPDGGLFLSLQGAEVTSGYSFVITCSIYSIYPEGRFFLIFSGSTITDTKSAVNYSASFNFPVAQYEHQGNYSCVYEVTLSTRRFSSTESAPITVIVTMSLLPLVSSVTAGILLLLLLFVAFFIYRRRRQDN</sequence>
<dbReference type="Proteomes" id="UP001187415">
    <property type="component" value="Unassembled WGS sequence"/>
</dbReference>
<dbReference type="EMBL" id="JAUPFM010000013">
    <property type="protein sequence ID" value="KAK2832823.1"/>
    <property type="molecule type" value="Genomic_DNA"/>
</dbReference>
<protein>
    <recommendedName>
        <fullName evidence="3">Ig-like domain-containing protein</fullName>
    </recommendedName>
</protein>
<keyword evidence="2" id="KW-0472">Membrane</keyword>
<keyword evidence="5" id="KW-1185">Reference proteome</keyword>
<dbReference type="InterPro" id="IPR036179">
    <property type="entry name" value="Ig-like_dom_sf"/>
</dbReference>
<evidence type="ECO:0000256" key="2">
    <source>
        <dbReference type="SAM" id="Phobius"/>
    </source>
</evidence>
<dbReference type="InterPro" id="IPR007110">
    <property type="entry name" value="Ig-like_dom"/>
</dbReference>
<accession>A0AA88SI76</accession>
<dbReference type="PROSITE" id="PS50835">
    <property type="entry name" value="IG_LIKE"/>
    <property type="match status" value="1"/>
</dbReference>
<organism evidence="4 5">
    <name type="scientific">Channa striata</name>
    <name type="common">Snakehead murrel</name>
    <name type="synonym">Ophicephalus striatus</name>
    <dbReference type="NCBI Taxonomy" id="64152"/>
    <lineage>
        <taxon>Eukaryota</taxon>
        <taxon>Metazoa</taxon>
        <taxon>Chordata</taxon>
        <taxon>Craniata</taxon>
        <taxon>Vertebrata</taxon>
        <taxon>Euteleostomi</taxon>
        <taxon>Actinopterygii</taxon>
        <taxon>Neopterygii</taxon>
        <taxon>Teleostei</taxon>
        <taxon>Neoteleostei</taxon>
        <taxon>Acanthomorphata</taxon>
        <taxon>Anabantaria</taxon>
        <taxon>Anabantiformes</taxon>
        <taxon>Channoidei</taxon>
        <taxon>Channidae</taxon>
        <taxon>Channa</taxon>
    </lineage>
</organism>
<feature type="transmembrane region" description="Helical" evidence="2">
    <location>
        <begin position="154"/>
        <end position="178"/>
    </location>
</feature>
<dbReference type="Gene3D" id="2.60.40.10">
    <property type="entry name" value="Immunoglobulins"/>
    <property type="match status" value="1"/>
</dbReference>
<feature type="domain" description="Ig-like" evidence="3">
    <location>
        <begin position="49"/>
        <end position="139"/>
    </location>
</feature>
<name>A0AA88SI76_CHASR</name>
<keyword evidence="2" id="KW-0812">Transmembrane</keyword>
<evidence type="ECO:0000313" key="4">
    <source>
        <dbReference type="EMBL" id="KAK2832823.1"/>
    </source>
</evidence>
<comment type="caution">
    <text evidence="4">The sequence shown here is derived from an EMBL/GenBank/DDBJ whole genome shotgun (WGS) entry which is preliminary data.</text>
</comment>
<dbReference type="InterPro" id="IPR013783">
    <property type="entry name" value="Ig-like_fold"/>
</dbReference>
<dbReference type="AlphaFoldDB" id="A0AA88SI76"/>
<dbReference type="InterPro" id="IPR013151">
    <property type="entry name" value="Immunoglobulin_dom"/>
</dbReference>
<evidence type="ECO:0000259" key="3">
    <source>
        <dbReference type="PROSITE" id="PS50835"/>
    </source>
</evidence>
<evidence type="ECO:0000313" key="5">
    <source>
        <dbReference type="Proteomes" id="UP001187415"/>
    </source>
</evidence>
<evidence type="ECO:0000256" key="1">
    <source>
        <dbReference type="ARBA" id="ARBA00023319"/>
    </source>
</evidence>
<reference evidence="4" key="1">
    <citation type="submission" date="2023-07" db="EMBL/GenBank/DDBJ databases">
        <title>Chromosome-level Genome Assembly of Striped Snakehead (Channa striata).</title>
        <authorList>
            <person name="Liu H."/>
        </authorList>
    </citation>
    <scope>NUCLEOTIDE SEQUENCE</scope>
    <source>
        <strain evidence="4">Gz</strain>
        <tissue evidence="4">Muscle</tissue>
    </source>
</reference>